<name>A0ABX2EMH9_9BURK</name>
<proteinExistence type="predicted"/>
<evidence type="ECO:0008006" key="3">
    <source>
        <dbReference type="Google" id="ProtNLM"/>
    </source>
</evidence>
<gene>
    <name evidence="1" type="ORF">HLB44_22750</name>
</gene>
<dbReference type="EMBL" id="JABRWJ010000007">
    <property type="protein sequence ID" value="NRF69830.1"/>
    <property type="molecule type" value="Genomic_DNA"/>
</dbReference>
<reference evidence="1 2" key="1">
    <citation type="submission" date="2020-05" db="EMBL/GenBank/DDBJ databases">
        <title>Aquincola sp. isolate from soil.</title>
        <authorList>
            <person name="Han J."/>
            <person name="Kim D.-U."/>
        </authorList>
    </citation>
    <scope>NUCLEOTIDE SEQUENCE [LARGE SCALE GENOMIC DNA]</scope>
    <source>
        <strain evidence="1 2">S2</strain>
    </source>
</reference>
<accession>A0ABX2EMH9</accession>
<evidence type="ECO:0000313" key="1">
    <source>
        <dbReference type="EMBL" id="NRF69830.1"/>
    </source>
</evidence>
<organism evidence="1 2">
    <name type="scientific">Pseudaquabacterium terrae</name>
    <dbReference type="NCBI Taxonomy" id="2732868"/>
    <lineage>
        <taxon>Bacteria</taxon>
        <taxon>Pseudomonadati</taxon>
        <taxon>Pseudomonadota</taxon>
        <taxon>Betaproteobacteria</taxon>
        <taxon>Burkholderiales</taxon>
        <taxon>Sphaerotilaceae</taxon>
        <taxon>Pseudaquabacterium</taxon>
    </lineage>
</organism>
<comment type="caution">
    <text evidence="1">The sequence shown here is derived from an EMBL/GenBank/DDBJ whole genome shotgun (WGS) entry which is preliminary data.</text>
</comment>
<evidence type="ECO:0000313" key="2">
    <source>
        <dbReference type="Proteomes" id="UP000737171"/>
    </source>
</evidence>
<dbReference type="RefSeq" id="WP_173127533.1">
    <property type="nucleotide sequence ID" value="NZ_JABRWJ010000007.1"/>
</dbReference>
<keyword evidence="2" id="KW-1185">Reference proteome</keyword>
<protein>
    <recommendedName>
        <fullName evidence="3">DUF3892 domain-containing protein</fullName>
    </recommendedName>
</protein>
<dbReference type="Proteomes" id="UP000737171">
    <property type="component" value="Unassembled WGS sequence"/>
</dbReference>
<sequence>MTRGITHVRLGLDGRIAVVRWQEVATARMPTGAAQEATLEQLAAAIEAGETIEFWSRLNGGQRASGGEVRIERDSDGKLRLIEARASGQRLDDLPRF</sequence>